<evidence type="ECO:0000313" key="2">
    <source>
        <dbReference type="EMBL" id="GGH82063.1"/>
    </source>
</evidence>
<keyword evidence="1" id="KW-1133">Transmembrane helix</keyword>
<comment type="caution">
    <text evidence="2">The sequence shown here is derived from an EMBL/GenBank/DDBJ whole genome shotgun (WGS) entry which is preliminary data.</text>
</comment>
<reference evidence="3" key="1">
    <citation type="journal article" date="2019" name="Int. J. Syst. Evol. Microbiol.">
        <title>The Global Catalogue of Microorganisms (GCM) 10K type strain sequencing project: providing services to taxonomists for standard genome sequencing and annotation.</title>
        <authorList>
            <consortium name="The Broad Institute Genomics Platform"/>
            <consortium name="The Broad Institute Genome Sequencing Center for Infectious Disease"/>
            <person name="Wu L."/>
            <person name="Ma J."/>
        </authorList>
    </citation>
    <scope>NUCLEOTIDE SEQUENCE [LARGE SCALE GENOMIC DNA]</scope>
    <source>
        <strain evidence="3">CCM 8702</strain>
    </source>
</reference>
<dbReference type="Proteomes" id="UP000605427">
    <property type="component" value="Unassembled WGS sequence"/>
</dbReference>
<proteinExistence type="predicted"/>
<evidence type="ECO:0008006" key="4">
    <source>
        <dbReference type="Google" id="ProtNLM"/>
    </source>
</evidence>
<accession>A0ABQ2A1A2</accession>
<sequence length="41" mass="4108">MESMLNMQLEELEEIAAPVSGAFAGGVVVGVIVGGGLIAFT</sequence>
<dbReference type="NCBIfam" id="NF041808">
    <property type="entry name" value="daptide_123"/>
    <property type="match status" value="1"/>
</dbReference>
<keyword evidence="3" id="KW-1185">Reference proteome</keyword>
<organism evidence="2 3">
    <name type="scientific">Saccharibacillus endophyticus</name>
    <dbReference type="NCBI Taxonomy" id="2060666"/>
    <lineage>
        <taxon>Bacteria</taxon>
        <taxon>Bacillati</taxon>
        <taxon>Bacillota</taxon>
        <taxon>Bacilli</taxon>
        <taxon>Bacillales</taxon>
        <taxon>Paenibacillaceae</taxon>
        <taxon>Saccharibacillus</taxon>
    </lineage>
</organism>
<name>A0ABQ2A1A2_9BACL</name>
<feature type="transmembrane region" description="Helical" evidence="1">
    <location>
        <begin position="15"/>
        <end position="40"/>
    </location>
</feature>
<dbReference type="RefSeq" id="WP_268239470.1">
    <property type="nucleotide sequence ID" value="NZ_BMDD01000004.1"/>
</dbReference>
<keyword evidence="1" id="KW-0812">Transmembrane</keyword>
<protein>
    <recommendedName>
        <fullName evidence="4">Class IIb bacteriocin, lactobin A/cerein 7B family</fullName>
    </recommendedName>
</protein>
<evidence type="ECO:0000256" key="1">
    <source>
        <dbReference type="SAM" id="Phobius"/>
    </source>
</evidence>
<gene>
    <name evidence="2" type="ORF">GCM10007362_32810</name>
</gene>
<evidence type="ECO:0000313" key="3">
    <source>
        <dbReference type="Proteomes" id="UP000605427"/>
    </source>
</evidence>
<dbReference type="EMBL" id="BMDD01000004">
    <property type="protein sequence ID" value="GGH82063.1"/>
    <property type="molecule type" value="Genomic_DNA"/>
</dbReference>
<keyword evidence="1" id="KW-0472">Membrane</keyword>